<accession>A0A561UIK8</accession>
<reference evidence="2 3" key="1">
    <citation type="submission" date="2019-06" db="EMBL/GenBank/DDBJ databases">
        <title>Sequencing the genomes of 1000 actinobacteria strains.</title>
        <authorList>
            <person name="Klenk H.-P."/>
        </authorList>
    </citation>
    <scope>NUCLEOTIDE SEQUENCE [LARGE SCALE GENOMIC DNA]</scope>
    <source>
        <strain evidence="2 3">DSM 44826</strain>
    </source>
</reference>
<dbReference type="RefSeq" id="WP_145905488.1">
    <property type="nucleotide sequence ID" value="NZ_BAAAMZ010000015.1"/>
</dbReference>
<evidence type="ECO:0000313" key="2">
    <source>
        <dbReference type="EMBL" id="TWF99180.1"/>
    </source>
</evidence>
<feature type="transmembrane region" description="Helical" evidence="1">
    <location>
        <begin position="6"/>
        <end position="28"/>
    </location>
</feature>
<keyword evidence="1" id="KW-1133">Transmembrane helix</keyword>
<keyword evidence="1" id="KW-0472">Membrane</keyword>
<dbReference type="AlphaFoldDB" id="A0A561UIK8"/>
<keyword evidence="1" id="KW-0812">Transmembrane</keyword>
<feature type="transmembrane region" description="Helical" evidence="1">
    <location>
        <begin position="40"/>
        <end position="58"/>
    </location>
</feature>
<comment type="caution">
    <text evidence="2">The sequence shown here is derived from an EMBL/GenBank/DDBJ whole genome shotgun (WGS) entry which is preliminary data.</text>
</comment>
<keyword evidence="3" id="KW-1185">Reference proteome</keyword>
<dbReference type="Proteomes" id="UP000317940">
    <property type="component" value="Unassembled WGS sequence"/>
</dbReference>
<feature type="transmembrane region" description="Helical" evidence="1">
    <location>
        <begin position="112"/>
        <end position="131"/>
    </location>
</feature>
<evidence type="ECO:0000256" key="1">
    <source>
        <dbReference type="SAM" id="Phobius"/>
    </source>
</evidence>
<name>A0A561UIK8_9ACTN</name>
<gene>
    <name evidence="2" type="ORF">FHX73_113021</name>
</gene>
<proteinExistence type="predicted"/>
<organism evidence="2 3">
    <name type="scientific">Kitasatospora viridis</name>
    <dbReference type="NCBI Taxonomy" id="281105"/>
    <lineage>
        <taxon>Bacteria</taxon>
        <taxon>Bacillati</taxon>
        <taxon>Actinomycetota</taxon>
        <taxon>Actinomycetes</taxon>
        <taxon>Kitasatosporales</taxon>
        <taxon>Streptomycetaceae</taxon>
        <taxon>Kitasatospora</taxon>
    </lineage>
</organism>
<sequence>MPLPAAPHLPLAAWCVLLVVTTAVYLVSNLPLMATTWQRIRICVAGALMWLSDPAFAYKYRSSMAEMLPATVIFTLGFTLALLACRRSMRLAAHYEAKTGRRPDKDTIPRGPLYWATAIIVLGALLGVWFMPELTPRHHH</sequence>
<feature type="transmembrane region" description="Helical" evidence="1">
    <location>
        <begin position="64"/>
        <end position="85"/>
    </location>
</feature>
<dbReference type="EMBL" id="VIWT01000001">
    <property type="protein sequence ID" value="TWF99180.1"/>
    <property type="molecule type" value="Genomic_DNA"/>
</dbReference>
<protein>
    <submittedName>
        <fullName evidence="2">Uncharacterized protein</fullName>
    </submittedName>
</protein>
<evidence type="ECO:0000313" key="3">
    <source>
        <dbReference type="Proteomes" id="UP000317940"/>
    </source>
</evidence>